<dbReference type="EMBL" id="JAULSN010000008">
    <property type="protein sequence ID" value="KAK3366265.1"/>
    <property type="molecule type" value="Genomic_DNA"/>
</dbReference>
<accession>A0AAE0JYE4</accession>
<evidence type="ECO:0000313" key="2">
    <source>
        <dbReference type="EMBL" id="KAK3366265.1"/>
    </source>
</evidence>
<comment type="caution">
    <text evidence="2">The sequence shown here is derived from an EMBL/GenBank/DDBJ whole genome shotgun (WGS) entry which is preliminary data.</text>
</comment>
<gene>
    <name evidence="2" type="ORF">B0T24DRAFT_416542</name>
</gene>
<feature type="region of interest" description="Disordered" evidence="1">
    <location>
        <begin position="157"/>
        <end position="192"/>
    </location>
</feature>
<evidence type="ECO:0000313" key="3">
    <source>
        <dbReference type="Proteomes" id="UP001287356"/>
    </source>
</evidence>
<keyword evidence="3" id="KW-1185">Reference proteome</keyword>
<reference evidence="2" key="2">
    <citation type="submission" date="2023-06" db="EMBL/GenBank/DDBJ databases">
        <authorList>
            <consortium name="Lawrence Berkeley National Laboratory"/>
            <person name="Haridas S."/>
            <person name="Hensen N."/>
            <person name="Bonometti L."/>
            <person name="Westerberg I."/>
            <person name="Brannstrom I.O."/>
            <person name="Guillou S."/>
            <person name="Cros-Aarteil S."/>
            <person name="Calhoun S."/>
            <person name="Kuo A."/>
            <person name="Mondo S."/>
            <person name="Pangilinan J."/>
            <person name="Riley R."/>
            <person name="Labutti K."/>
            <person name="Andreopoulos B."/>
            <person name="Lipzen A."/>
            <person name="Chen C."/>
            <person name="Yanf M."/>
            <person name="Daum C."/>
            <person name="Ng V."/>
            <person name="Clum A."/>
            <person name="Steindorff A."/>
            <person name="Ohm R."/>
            <person name="Martin F."/>
            <person name="Silar P."/>
            <person name="Natvig D."/>
            <person name="Lalanne C."/>
            <person name="Gautier V."/>
            <person name="Ament-Velasquez S.L."/>
            <person name="Kruys A."/>
            <person name="Hutchinson M.I."/>
            <person name="Powell A.J."/>
            <person name="Barry K."/>
            <person name="Miller A.N."/>
            <person name="Grigoriev I.V."/>
            <person name="Debuchy R."/>
            <person name="Gladieux P."/>
            <person name="Thoren M.H."/>
            <person name="Johannesson H."/>
        </authorList>
    </citation>
    <scope>NUCLEOTIDE SEQUENCE</scope>
    <source>
        <strain evidence="2">CBS 958.72</strain>
    </source>
</reference>
<dbReference type="AlphaFoldDB" id="A0AAE0JYE4"/>
<reference evidence="2" key="1">
    <citation type="journal article" date="2023" name="Mol. Phylogenet. Evol.">
        <title>Genome-scale phylogeny and comparative genomics of the fungal order Sordariales.</title>
        <authorList>
            <person name="Hensen N."/>
            <person name="Bonometti L."/>
            <person name="Westerberg I."/>
            <person name="Brannstrom I.O."/>
            <person name="Guillou S."/>
            <person name="Cros-Aarteil S."/>
            <person name="Calhoun S."/>
            <person name="Haridas S."/>
            <person name="Kuo A."/>
            <person name="Mondo S."/>
            <person name="Pangilinan J."/>
            <person name="Riley R."/>
            <person name="LaButti K."/>
            <person name="Andreopoulos B."/>
            <person name="Lipzen A."/>
            <person name="Chen C."/>
            <person name="Yan M."/>
            <person name="Daum C."/>
            <person name="Ng V."/>
            <person name="Clum A."/>
            <person name="Steindorff A."/>
            <person name="Ohm R.A."/>
            <person name="Martin F."/>
            <person name="Silar P."/>
            <person name="Natvig D.O."/>
            <person name="Lalanne C."/>
            <person name="Gautier V."/>
            <person name="Ament-Velasquez S.L."/>
            <person name="Kruys A."/>
            <person name="Hutchinson M.I."/>
            <person name="Powell A.J."/>
            <person name="Barry K."/>
            <person name="Miller A.N."/>
            <person name="Grigoriev I.V."/>
            <person name="Debuchy R."/>
            <person name="Gladieux P."/>
            <person name="Hiltunen Thoren M."/>
            <person name="Johannesson H."/>
        </authorList>
    </citation>
    <scope>NUCLEOTIDE SEQUENCE</scope>
    <source>
        <strain evidence="2">CBS 958.72</strain>
    </source>
</reference>
<proteinExistence type="predicted"/>
<feature type="compositionally biased region" description="Pro residues" evidence="1">
    <location>
        <begin position="167"/>
        <end position="186"/>
    </location>
</feature>
<evidence type="ECO:0000256" key="1">
    <source>
        <dbReference type="SAM" id="MobiDB-lite"/>
    </source>
</evidence>
<dbReference type="Proteomes" id="UP001287356">
    <property type="component" value="Unassembled WGS sequence"/>
</dbReference>
<sequence>MGNYISERRSAMRVSFASLRQDVERALAAAVTGDLDSITTRNNAPLDPQTIARLATGIVASNPVVTKTTDSATPEWFRVQYRVAGAALCPVEISISHHTAPLGAQNSMRMRWETSTHEVDVVTTKTAVPLGQASLQTGLSVDWVRDAVHVEVEAGPTFYPQPARQGPVPPPPDTQPPPRTPTPPSNPTTDVHRHPLAFQTTRILETLLLPLAQALDGHLAAHAVLSAEHITANTAMQTTAYRGVEGKELAFKLADTSGLNAIRSVAPVATEAGARNNVILAPAPSLRARGGPAAVPGEYRVLPHRTGKGLFRLLVYRTDTLAVGTAVVDVEILGRENAAGGDA</sequence>
<protein>
    <submittedName>
        <fullName evidence="2">Uncharacterized protein</fullName>
    </submittedName>
</protein>
<organism evidence="2 3">
    <name type="scientific">Lasiosphaeria ovina</name>
    <dbReference type="NCBI Taxonomy" id="92902"/>
    <lineage>
        <taxon>Eukaryota</taxon>
        <taxon>Fungi</taxon>
        <taxon>Dikarya</taxon>
        <taxon>Ascomycota</taxon>
        <taxon>Pezizomycotina</taxon>
        <taxon>Sordariomycetes</taxon>
        <taxon>Sordariomycetidae</taxon>
        <taxon>Sordariales</taxon>
        <taxon>Lasiosphaeriaceae</taxon>
        <taxon>Lasiosphaeria</taxon>
    </lineage>
</organism>
<name>A0AAE0JYE4_9PEZI</name>